<feature type="transmembrane region" description="Helical" evidence="1">
    <location>
        <begin position="152"/>
        <end position="170"/>
    </location>
</feature>
<protein>
    <recommendedName>
        <fullName evidence="3">Major facilitator superfamily (MFS) profile domain-containing protein</fullName>
    </recommendedName>
</protein>
<name>X1VAN2_9ZZZZ</name>
<dbReference type="PANTHER" id="PTHR11328">
    <property type="entry name" value="MAJOR FACILITATOR SUPERFAMILY DOMAIN-CONTAINING PROTEIN"/>
    <property type="match status" value="1"/>
</dbReference>
<dbReference type="GO" id="GO:0005886">
    <property type="term" value="C:plasma membrane"/>
    <property type="evidence" value="ECO:0007669"/>
    <property type="project" value="TreeGrafter"/>
</dbReference>
<proteinExistence type="predicted"/>
<keyword evidence="1" id="KW-1133">Transmembrane helix</keyword>
<evidence type="ECO:0000313" key="2">
    <source>
        <dbReference type="EMBL" id="GAJ10331.1"/>
    </source>
</evidence>
<reference evidence="2" key="1">
    <citation type="journal article" date="2014" name="Front. Microbiol.">
        <title>High frequency of phylogenetically diverse reductive dehalogenase-homologous genes in deep subseafloor sedimentary metagenomes.</title>
        <authorList>
            <person name="Kawai M."/>
            <person name="Futagami T."/>
            <person name="Toyoda A."/>
            <person name="Takaki Y."/>
            <person name="Nishi S."/>
            <person name="Hori S."/>
            <person name="Arai W."/>
            <person name="Tsubouchi T."/>
            <person name="Morono Y."/>
            <person name="Uchiyama I."/>
            <person name="Ito T."/>
            <person name="Fujiyama A."/>
            <person name="Inagaki F."/>
            <person name="Takami H."/>
        </authorList>
    </citation>
    <scope>NUCLEOTIDE SEQUENCE</scope>
    <source>
        <strain evidence="2">Expedition CK06-06</strain>
    </source>
</reference>
<feature type="transmembrane region" description="Helical" evidence="1">
    <location>
        <begin position="231"/>
        <end position="249"/>
    </location>
</feature>
<keyword evidence="1" id="KW-0812">Transmembrane</keyword>
<feature type="transmembrane region" description="Helical" evidence="1">
    <location>
        <begin position="54"/>
        <end position="71"/>
    </location>
</feature>
<sequence length="254" mass="28809">AFISFIILGISLVVFIPGSKETGEIKERFILGYETAEKKSFFWTMKMAIKQKNFMLALLTYIFFMIALGLMSTNTVNFVDDVLKRGQIVRMYGSVFMLITSTATMPIWIRIARKIGHSHTYSIGLLLFGFSLLLYSFVSNIIQYYIVNSLSGMSVAMFTIMLSPVLADCYDEIAVKTKKHLESTLIGIRNLFVRISVIIQSLIVAIVHIITVFDPINPSKEALLGLRLLQGFFPFLFCIIAALIFYKWFDLKGT</sequence>
<dbReference type="AlphaFoldDB" id="X1VAN2"/>
<dbReference type="SUPFAM" id="SSF103473">
    <property type="entry name" value="MFS general substrate transporter"/>
    <property type="match status" value="1"/>
</dbReference>
<feature type="non-terminal residue" evidence="2">
    <location>
        <position position="1"/>
    </location>
</feature>
<organism evidence="2">
    <name type="scientific">marine sediment metagenome</name>
    <dbReference type="NCBI Taxonomy" id="412755"/>
    <lineage>
        <taxon>unclassified sequences</taxon>
        <taxon>metagenomes</taxon>
        <taxon>ecological metagenomes</taxon>
    </lineage>
</organism>
<dbReference type="GO" id="GO:0008643">
    <property type="term" value="P:carbohydrate transport"/>
    <property type="evidence" value="ECO:0007669"/>
    <property type="project" value="InterPro"/>
</dbReference>
<dbReference type="Pfam" id="PF13347">
    <property type="entry name" value="MFS_2"/>
    <property type="match status" value="1"/>
</dbReference>
<evidence type="ECO:0008006" key="3">
    <source>
        <dbReference type="Google" id="ProtNLM"/>
    </source>
</evidence>
<dbReference type="GO" id="GO:0015293">
    <property type="term" value="F:symporter activity"/>
    <property type="evidence" value="ECO:0007669"/>
    <property type="project" value="InterPro"/>
</dbReference>
<dbReference type="Gene3D" id="1.20.1250.20">
    <property type="entry name" value="MFS general substrate transporter like domains"/>
    <property type="match status" value="1"/>
</dbReference>
<feature type="transmembrane region" description="Helical" evidence="1">
    <location>
        <begin position="191"/>
        <end position="211"/>
    </location>
</feature>
<dbReference type="PANTHER" id="PTHR11328:SF24">
    <property type="entry name" value="MAJOR FACILITATOR SUPERFAMILY (MFS) PROFILE DOMAIN-CONTAINING PROTEIN"/>
    <property type="match status" value="1"/>
</dbReference>
<feature type="transmembrane region" description="Helical" evidence="1">
    <location>
        <begin position="123"/>
        <end position="146"/>
    </location>
</feature>
<accession>X1VAN2</accession>
<comment type="caution">
    <text evidence="2">The sequence shown here is derived from an EMBL/GenBank/DDBJ whole genome shotgun (WGS) entry which is preliminary data.</text>
</comment>
<dbReference type="InterPro" id="IPR036259">
    <property type="entry name" value="MFS_trans_sf"/>
</dbReference>
<gene>
    <name evidence="2" type="ORF">S12H4_45584</name>
</gene>
<feature type="non-terminal residue" evidence="2">
    <location>
        <position position="254"/>
    </location>
</feature>
<dbReference type="EMBL" id="BARW01028201">
    <property type="protein sequence ID" value="GAJ10331.1"/>
    <property type="molecule type" value="Genomic_DNA"/>
</dbReference>
<evidence type="ECO:0000256" key="1">
    <source>
        <dbReference type="SAM" id="Phobius"/>
    </source>
</evidence>
<feature type="transmembrane region" description="Helical" evidence="1">
    <location>
        <begin position="91"/>
        <end position="111"/>
    </location>
</feature>
<keyword evidence="1" id="KW-0472">Membrane</keyword>
<dbReference type="InterPro" id="IPR039672">
    <property type="entry name" value="MFS_2"/>
</dbReference>